<reference evidence="1" key="1">
    <citation type="submission" date="2020-08" db="EMBL/GenBank/DDBJ databases">
        <title>Winogradskyella ouciana sp. nov., isolated from the hadal seawater of the Mariana Trench.</title>
        <authorList>
            <person name="He X."/>
        </authorList>
    </citation>
    <scope>NUCLEOTIDE SEQUENCE [LARGE SCALE GENOMIC DNA]</scope>
    <source>
        <strain evidence="1">KCTC 52348</strain>
    </source>
</reference>
<dbReference type="EMBL" id="JACLCP010000004">
    <property type="protein sequence ID" value="MBC2845997.1"/>
    <property type="molecule type" value="Genomic_DNA"/>
</dbReference>
<name>A0A842IXH8_9FLAO</name>
<proteinExistence type="predicted"/>
<dbReference type="Proteomes" id="UP000533900">
    <property type="component" value="Unassembled WGS sequence"/>
</dbReference>
<accession>A0A842IXH8</accession>
<evidence type="ECO:0000313" key="2">
    <source>
        <dbReference type="Proteomes" id="UP000533900"/>
    </source>
</evidence>
<organism evidence="1 2">
    <name type="scientific">Winogradskyella flava</name>
    <dbReference type="NCBI Taxonomy" id="1884876"/>
    <lineage>
        <taxon>Bacteria</taxon>
        <taxon>Pseudomonadati</taxon>
        <taxon>Bacteroidota</taxon>
        <taxon>Flavobacteriia</taxon>
        <taxon>Flavobacteriales</taxon>
        <taxon>Flavobacteriaceae</taxon>
        <taxon>Winogradskyella</taxon>
    </lineage>
</organism>
<protein>
    <submittedName>
        <fullName evidence="1">Uncharacterized protein</fullName>
    </submittedName>
</protein>
<gene>
    <name evidence="1" type="ORF">H7F21_12900</name>
</gene>
<sequence length="92" mass="11286">MEKSEFDNEWNKSNPKKEHQEILDLISDYLSNHYDQRFGQAIFNLRINEFVNKTDPAKEDYKIRDIHGDTDNKILERIKSQLEWFEKQKKRR</sequence>
<evidence type="ECO:0000313" key="1">
    <source>
        <dbReference type="EMBL" id="MBC2845997.1"/>
    </source>
</evidence>
<dbReference type="AlphaFoldDB" id="A0A842IXH8"/>
<comment type="caution">
    <text evidence="1">The sequence shown here is derived from an EMBL/GenBank/DDBJ whole genome shotgun (WGS) entry which is preliminary data.</text>
</comment>
<keyword evidence="2" id="KW-1185">Reference proteome</keyword>